<dbReference type="AlphaFoldDB" id="A4XCD4"/>
<evidence type="ECO:0000256" key="1">
    <source>
        <dbReference type="SAM" id="Phobius"/>
    </source>
</evidence>
<feature type="transmembrane region" description="Helical" evidence="1">
    <location>
        <begin position="63"/>
        <end position="86"/>
    </location>
</feature>
<name>A4XCD4_SALTO</name>
<gene>
    <name evidence="2" type="ordered locus">Strop_4162</name>
</gene>
<evidence type="ECO:0000313" key="2">
    <source>
        <dbReference type="EMBL" id="ABP56591.1"/>
    </source>
</evidence>
<keyword evidence="1" id="KW-0472">Membrane</keyword>
<sequence>MDAAGGEAEQVVAVTEPFLVGRVQEAVPDVQVGGGEQTDGPQSVDPSGDAYVGAVTVGYGGPLLILLVAGSPVLTVVVVTAGFLLMRGAGGPRRVSWWLRCRSCSPAATGDAFCRPVGYPAGPA</sequence>
<keyword evidence="1" id="KW-1133">Transmembrane helix</keyword>
<reference evidence="3" key="1">
    <citation type="journal article" date="2007" name="Proc. Natl. Acad. Sci. U.S.A.">
        <title>Genome sequencing reveals complex secondary metabolome in the marine actinomycete Salinispora tropica.</title>
        <authorList>
            <person name="Udwary D.W."/>
            <person name="Zeigler L."/>
            <person name="Asolkar R.N."/>
            <person name="Singan V."/>
            <person name="Lapidus A."/>
            <person name="Fenical W."/>
            <person name="Jensen P.R."/>
            <person name="Moore B.S."/>
        </authorList>
    </citation>
    <scope>NUCLEOTIDE SEQUENCE [LARGE SCALE GENOMIC DNA]</scope>
    <source>
        <strain evidence="3">ATCC BAA-916 / DSM 44818 / CNB-440</strain>
    </source>
</reference>
<dbReference type="Proteomes" id="UP000000235">
    <property type="component" value="Chromosome"/>
</dbReference>
<protein>
    <submittedName>
        <fullName evidence="2">Uncharacterized protein</fullName>
    </submittedName>
</protein>
<dbReference type="KEGG" id="stp:Strop_4162"/>
<proteinExistence type="predicted"/>
<keyword evidence="3" id="KW-1185">Reference proteome</keyword>
<evidence type="ECO:0000313" key="3">
    <source>
        <dbReference type="Proteomes" id="UP000000235"/>
    </source>
</evidence>
<dbReference type="STRING" id="369723.Strop_4162"/>
<dbReference type="EMBL" id="CP000667">
    <property type="protein sequence ID" value="ABP56591.1"/>
    <property type="molecule type" value="Genomic_DNA"/>
</dbReference>
<accession>A4XCD4</accession>
<keyword evidence="1" id="KW-0812">Transmembrane</keyword>
<dbReference type="HOGENOM" id="CLU_2002308_0_0_11"/>
<organism evidence="2 3">
    <name type="scientific">Salinispora tropica (strain ATCC BAA-916 / DSM 44818 / JCM 13857 / NBRC 105044 / CNB-440)</name>
    <dbReference type="NCBI Taxonomy" id="369723"/>
    <lineage>
        <taxon>Bacteria</taxon>
        <taxon>Bacillati</taxon>
        <taxon>Actinomycetota</taxon>
        <taxon>Actinomycetes</taxon>
        <taxon>Micromonosporales</taxon>
        <taxon>Micromonosporaceae</taxon>
        <taxon>Salinispora</taxon>
    </lineage>
</organism>